<dbReference type="GO" id="GO:0050909">
    <property type="term" value="P:sensory perception of taste"/>
    <property type="evidence" value="ECO:0007669"/>
    <property type="project" value="InterPro"/>
</dbReference>
<dbReference type="AlphaFoldDB" id="A0A1I8P3U9"/>
<keyword evidence="8" id="KW-1185">Reference proteome</keyword>
<dbReference type="Proteomes" id="UP000095300">
    <property type="component" value="Unassembled WGS sequence"/>
</dbReference>
<comment type="subcellular location">
    <subcellularLocation>
        <location evidence="1">Cell membrane</location>
        <topology evidence="1">Multi-pass membrane protein</topology>
    </subcellularLocation>
</comment>
<protein>
    <recommendedName>
        <fullName evidence="9">Gustatory receptor</fullName>
    </recommendedName>
</protein>
<feature type="transmembrane region" description="Helical" evidence="6">
    <location>
        <begin position="103"/>
        <end position="122"/>
    </location>
</feature>
<keyword evidence="2" id="KW-1003">Cell membrane</keyword>
<keyword evidence="4 6" id="KW-1133">Transmembrane helix</keyword>
<accession>A0A1I8P3U9</accession>
<evidence type="ECO:0000313" key="8">
    <source>
        <dbReference type="Proteomes" id="UP000095300"/>
    </source>
</evidence>
<dbReference type="GO" id="GO:0005886">
    <property type="term" value="C:plasma membrane"/>
    <property type="evidence" value="ECO:0007669"/>
    <property type="project" value="UniProtKB-SubCell"/>
</dbReference>
<keyword evidence="5 6" id="KW-0472">Membrane</keyword>
<feature type="transmembrane region" description="Helical" evidence="6">
    <location>
        <begin position="61"/>
        <end position="83"/>
    </location>
</feature>
<evidence type="ECO:0000256" key="6">
    <source>
        <dbReference type="SAM" id="Phobius"/>
    </source>
</evidence>
<evidence type="ECO:0008006" key="9">
    <source>
        <dbReference type="Google" id="ProtNLM"/>
    </source>
</evidence>
<evidence type="ECO:0000256" key="3">
    <source>
        <dbReference type="ARBA" id="ARBA00022692"/>
    </source>
</evidence>
<evidence type="ECO:0000313" key="7">
    <source>
        <dbReference type="EnsemblMetazoa" id="SCAU004588-PA"/>
    </source>
</evidence>
<sequence length="246" mass="28294">MSSLIAVQKPAWYKRLYRKIFTSNDFYKSMQSLFCCTFVMGITPFRIVTLPNGLMTLRTSFFGYFNLLIHLMLMAFCYAYTIYHKESVVGYLLRTKVSDFGNKMHVCSGILGSTMLPVAVILQRKSLEKAFGIFMQADSYLCQLNFNLDYTIVLRYVLFVLSMVGIFDCAMTMICIYCLSSLSVHPSFCLIYLVVAEILGISLTISLYCAMARSVQRRFNHLNKDFTNENELKNKSFKIKMDLIAD</sequence>
<feature type="transmembrane region" description="Helical" evidence="6">
    <location>
        <begin position="156"/>
        <end position="184"/>
    </location>
</feature>
<dbReference type="VEuPathDB" id="VectorBase:SCAU004588"/>
<dbReference type="InterPro" id="IPR013604">
    <property type="entry name" value="7TM_chemorcpt"/>
</dbReference>
<dbReference type="STRING" id="35570.A0A1I8P3U9"/>
<dbReference type="EnsemblMetazoa" id="SCAU004588-RA">
    <property type="protein sequence ID" value="SCAU004588-PA"/>
    <property type="gene ID" value="SCAU004588"/>
</dbReference>
<evidence type="ECO:0000256" key="5">
    <source>
        <dbReference type="ARBA" id="ARBA00023136"/>
    </source>
</evidence>
<evidence type="ECO:0000256" key="1">
    <source>
        <dbReference type="ARBA" id="ARBA00004651"/>
    </source>
</evidence>
<feature type="transmembrane region" description="Helical" evidence="6">
    <location>
        <begin position="190"/>
        <end position="210"/>
    </location>
</feature>
<feature type="transmembrane region" description="Helical" evidence="6">
    <location>
        <begin position="30"/>
        <end position="49"/>
    </location>
</feature>
<proteinExistence type="predicted"/>
<keyword evidence="3 6" id="KW-0812">Transmembrane</keyword>
<evidence type="ECO:0000256" key="2">
    <source>
        <dbReference type="ARBA" id="ARBA00022475"/>
    </source>
</evidence>
<gene>
    <name evidence="7" type="primary">106081697</name>
</gene>
<organism evidence="7 8">
    <name type="scientific">Stomoxys calcitrans</name>
    <name type="common">Stable fly</name>
    <name type="synonym">Conops calcitrans</name>
    <dbReference type="NCBI Taxonomy" id="35570"/>
    <lineage>
        <taxon>Eukaryota</taxon>
        <taxon>Metazoa</taxon>
        <taxon>Ecdysozoa</taxon>
        <taxon>Arthropoda</taxon>
        <taxon>Hexapoda</taxon>
        <taxon>Insecta</taxon>
        <taxon>Pterygota</taxon>
        <taxon>Neoptera</taxon>
        <taxon>Endopterygota</taxon>
        <taxon>Diptera</taxon>
        <taxon>Brachycera</taxon>
        <taxon>Muscomorpha</taxon>
        <taxon>Muscoidea</taxon>
        <taxon>Muscidae</taxon>
        <taxon>Stomoxys</taxon>
    </lineage>
</organism>
<dbReference type="Pfam" id="PF08395">
    <property type="entry name" value="7tm_7"/>
    <property type="match status" value="1"/>
</dbReference>
<reference evidence="7" key="1">
    <citation type="submission" date="2020-05" db="UniProtKB">
        <authorList>
            <consortium name="EnsemblMetazoa"/>
        </authorList>
    </citation>
    <scope>IDENTIFICATION</scope>
    <source>
        <strain evidence="7">USDA</strain>
    </source>
</reference>
<name>A0A1I8P3U9_STOCA</name>
<evidence type="ECO:0000256" key="4">
    <source>
        <dbReference type="ARBA" id="ARBA00022989"/>
    </source>
</evidence>